<dbReference type="InterPro" id="IPR044865">
    <property type="entry name" value="MRH_dom"/>
</dbReference>
<dbReference type="SUPFAM" id="SSF50911">
    <property type="entry name" value="Mannose 6-phosphate receptor domain"/>
    <property type="match status" value="1"/>
</dbReference>
<feature type="compositionally biased region" description="Basic and acidic residues" evidence="8">
    <location>
        <begin position="458"/>
        <end position="471"/>
    </location>
</feature>
<evidence type="ECO:0000259" key="10">
    <source>
        <dbReference type="PROSITE" id="PS51914"/>
    </source>
</evidence>
<comment type="subcellular location">
    <subcellularLocation>
        <location evidence="1 7">Endoplasmic reticulum membrane</location>
        <topology evidence="1 7">Peripheral membrane protein</topology>
        <orientation evidence="1 7">Lumenal side</orientation>
    </subcellularLocation>
</comment>
<feature type="chain" id="PRO_5016814417" description="Endoplasmic reticulum lectin" evidence="9">
    <location>
        <begin position="18"/>
        <end position="471"/>
    </location>
</feature>
<evidence type="ECO:0000256" key="8">
    <source>
        <dbReference type="SAM" id="MobiDB-lite"/>
    </source>
</evidence>
<dbReference type="GO" id="GO:0030970">
    <property type="term" value="P:retrograde protein transport, ER to cytosol"/>
    <property type="evidence" value="ECO:0007669"/>
    <property type="project" value="TreeGrafter"/>
</dbReference>
<dbReference type="GO" id="GO:0030968">
    <property type="term" value="P:endoplasmic reticulum unfolded protein response"/>
    <property type="evidence" value="ECO:0007669"/>
    <property type="project" value="UniProtKB-UniRule"/>
</dbReference>
<evidence type="ECO:0000256" key="5">
    <source>
        <dbReference type="ARBA" id="ARBA00022824"/>
    </source>
</evidence>
<dbReference type="InterPro" id="IPR009011">
    <property type="entry name" value="Man6P_isomerase_rcpt-bd_dom_sf"/>
</dbReference>
<dbReference type="Gene3D" id="2.70.130.10">
    <property type="entry name" value="Mannose-6-phosphate receptor binding domain"/>
    <property type="match status" value="1"/>
</dbReference>
<feature type="signal peptide" evidence="9">
    <location>
        <begin position="1"/>
        <end position="17"/>
    </location>
</feature>
<proteinExistence type="inferred from homology"/>
<evidence type="ECO:0000256" key="3">
    <source>
        <dbReference type="ARBA" id="ARBA00022729"/>
    </source>
</evidence>
<evidence type="ECO:0000256" key="7">
    <source>
        <dbReference type="RuleBase" id="RU369099"/>
    </source>
</evidence>
<feature type="region of interest" description="Disordered" evidence="8">
    <location>
        <begin position="58"/>
        <end position="84"/>
    </location>
</feature>
<keyword evidence="3 9" id="KW-0732">Signal</keyword>
<comment type="similarity">
    <text evidence="2 7">Belongs to the OS-9 family.</text>
</comment>
<keyword evidence="4 7" id="KW-0430">Lectin</keyword>
<dbReference type="Pfam" id="PF07915">
    <property type="entry name" value="PRKCSH"/>
    <property type="match status" value="1"/>
</dbReference>
<dbReference type="InterPro" id="IPR012913">
    <property type="entry name" value="OS9-like_dom"/>
</dbReference>
<evidence type="ECO:0000256" key="6">
    <source>
        <dbReference type="ARBA" id="ARBA00023157"/>
    </source>
</evidence>
<keyword evidence="7" id="KW-0472">Membrane</keyword>
<evidence type="ECO:0000256" key="9">
    <source>
        <dbReference type="SAM" id="SignalP"/>
    </source>
</evidence>
<sequence length="471" mass="52653">MLSAVSIFLSVFQLINASPAIFSVYDDLLAFPKYEIVISETYISNTEASALLSKTSPLTLPQSSKPSESTTSFSDQTDEPKSTNSDLHVSHELIYFHQEPYLCKIPLLETPMRNETLEQETRAAERQELARATVRGWELLQELEDECLYFISGWWSYSFCHNSEVTQFHQLAPQPGKIGPPKRDPSTKQFVLGRVTTQDNDRAISWKKSNRNAEMNTRKSTPRMELQAKGGTRYLVQRLEGGTICDLTGKPRKIEVQFHCSPTATDRIGYIKELVTCSYLMAIYTPRLCDDVAFLPPKENKAHTITCHTVVPDKDLAKMVELQAAGTQLGPESPEAETVEPPKIVGGIVLGAGKWINIDSERMPIPDDFSDEFSQQDDAIVEIIARAKSKTEGGQVEVATEADLKKLDLDPEMIETLRKEVQKLANEKGWKIEIIDAPGQTRKILGIVDGNDDDEEGAGEKNDDLSNKDEL</sequence>
<dbReference type="InterPro" id="IPR045149">
    <property type="entry name" value="OS-9-like"/>
</dbReference>
<feature type="compositionally biased region" description="Low complexity" evidence="8">
    <location>
        <begin position="63"/>
        <end position="74"/>
    </location>
</feature>
<evidence type="ECO:0000256" key="4">
    <source>
        <dbReference type="ARBA" id="ARBA00022734"/>
    </source>
</evidence>
<comment type="function">
    <text evidence="7">Lectin involved in the quality control of the secretory pathway. As a member of the endoplasmic reticulum-associated degradation lumenal (ERAD-L) surveillance system, targets misfolded endoplasmic reticulum lumenal glycoproteins for degradation.</text>
</comment>
<evidence type="ECO:0000256" key="1">
    <source>
        <dbReference type="ARBA" id="ARBA00004367"/>
    </source>
</evidence>
<feature type="region of interest" description="Disordered" evidence="8">
    <location>
        <begin position="446"/>
        <end position="471"/>
    </location>
</feature>
<accession>A0A381LEC4</accession>
<dbReference type="AlphaFoldDB" id="A0A381LEC4"/>
<dbReference type="PANTHER" id="PTHR15414:SF0">
    <property type="entry name" value="ENDOPLASMIC RETICULUM LECTIN 1"/>
    <property type="match status" value="1"/>
</dbReference>
<dbReference type="GO" id="GO:0005788">
    <property type="term" value="C:endoplasmic reticulum lumen"/>
    <property type="evidence" value="ECO:0007669"/>
    <property type="project" value="UniProtKB-UniRule"/>
</dbReference>
<dbReference type="GO" id="GO:0030246">
    <property type="term" value="F:carbohydrate binding"/>
    <property type="evidence" value="ECO:0007669"/>
    <property type="project" value="UniProtKB-UniRule"/>
</dbReference>
<keyword evidence="6" id="KW-1015">Disulfide bond</keyword>
<gene>
    <name evidence="11" type="ORF">BGT96224V2_LOCUS5407</name>
</gene>
<protein>
    <recommendedName>
        <fullName evidence="7">Endoplasmic reticulum lectin</fullName>
    </recommendedName>
    <alternativeName>
        <fullName evidence="7">Protein OS-9 homolog</fullName>
    </alternativeName>
</protein>
<evidence type="ECO:0000256" key="2">
    <source>
        <dbReference type="ARBA" id="ARBA00009918"/>
    </source>
</evidence>
<reference evidence="11" key="1">
    <citation type="submission" date="2018-07" db="EMBL/GenBank/DDBJ databases">
        <authorList>
            <person name="Quirk P.G."/>
            <person name="Krulwich T.A."/>
        </authorList>
    </citation>
    <scope>NUCLEOTIDE SEQUENCE</scope>
    <source>
        <strain evidence="11">96224</strain>
    </source>
</reference>
<evidence type="ECO:0000313" key="11">
    <source>
        <dbReference type="EMBL" id="SUZ12233.1"/>
    </source>
</evidence>
<dbReference type="OrthoDB" id="448954at2759"/>
<dbReference type="EMBL" id="UIGY01000164">
    <property type="protein sequence ID" value="SUZ12233.1"/>
    <property type="molecule type" value="Genomic_DNA"/>
</dbReference>
<keyword evidence="5 7" id="KW-0256">Endoplasmic reticulum</keyword>
<organism evidence="11">
    <name type="scientific">Blumeria graminis f. sp. tritici 96224</name>
    <dbReference type="NCBI Taxonomy" id="1268274"/>
    <lineage>
        <taxon>Eukaryota</taxon>
        <taxon>Fungi</taxon>
        <taxon>Dikarya</taxon>
        <taxon>Ascomycota</taxon>
        <taxon>Pezizomycotina</taxon>
        <taxon>Leotiomycetes</taxon>
        <taxon>Erysiphales</taxon>
        <taxon>Erysiphaceae</taxon>
        <taxon>Blumeria</taxon>
    </lineage>
</organism>
<feature type="domain" description="MRH" evidence="10">
    <location>
        <begin position="145"/>
        <end position="291"/>
    </location>
</feature>
<dbReference type="GO" id="GO:0005789">
    <property type="term" value="C:endoplasmic reticulum membrane"/>
    <property type="evidence" value="ECO:0007669"/>
    <property type="project" value="UniProtKB-SubCell"/>
</dbReference>
<dbReference type="PROSITE" id="PS51914">
    <property type="entry name" value="MRH"/>
    <property type="match status" value="1"/>
</dbReference>
<dbReference type="PANTHER" id="PTHR15414">
    <property type="entry name" value="OS-9-RELATED"/>
    <property type="match status" value="1"/>
</dbReference>
<name>A0A381LEC4_BLUGR</name>